<name>A0A2P7NTN8_9PROT</name>
<dbReference type="EMBL" id="PXXU01000036">
    <property type="protein sequence ID" value="PSJ16798.1"/>
    <property type="molecule type" value="Genomic_DNA"/>
</dbReference>
<evidence type="ECO:0008006" key="3">
    <source>
        <dbReference type="Google" id="ProtNLM"/>
    </source>
</evidence>
<protein>
    <recommendedName>
        <fullName evidence="3">DUF4760 domain-containing protein</fullName>
    </recommendedName>
</protein>
<comment type="caution">
    <text evidence="1">The sequence shown here is derived from an EMBL/GenBank/DDBJ whole genome shotgun (WGS) entry which is preliminary data.</text>
</comment>
<dbReference type="Proteomes" id="UP000241912">
    <property type="component" value="Unassembled WGS sequence"/>
</dbReference>
<accession>A0A2P7NTN8</accession>
<sequence>MVYMCTEQLVEISKALLTPLIAVVTTYIAYQQWKLNRQKLFLDLYDRRLKVYEEVRQILGIVARDARASYDDLLKFRKAVSEADFLFESEISKYIEEIYQHGVKLCYWTEEYRDSTQAKPDGYDHQKVCDGMHAELNWLTQQFEPAKQKFRKYLNISY</sequence>
<dbReference type="AlphaFoldDB" id="A0A2P7NTN8"/>
<proteinExistence type="predicted"/>
<reference evidence="1 2" key="1">
    <citation type="submission" date="2018-03" db="EMBL/GenBank/DDBJ databases">
        <title>Draft genome of Nitrosomonas supralitoralis APG5.</title>
        <authorList>
            <person name="Urakawa H."/>
            <person name="Lopez J.V."/>
        </authorList>
    </citation>
    <scope>NUCLEOTIDE SEQUENCE [LARGE SCALE GENOMIC DNA]</scope>
    <source>
        <strain evidence="1 2">APG5</strain>
    </source>
</reference>
<gene>
    <name evidence="1" type="ORF">C7H79_11635</name>
</gene>
<evidence type="ECO:0000313" key="2">
    <source>
        <dbReference type="Proteomes" id="UP000241912"/>
    </source>
</evidence>
<organism evidence="1 2">
    <name type="scientific">Nitrosomonas supralitoralis</name>
    <dbReference type="NCBI Taxonomy" id="2116706"/>
    <lineage>
        <taxon>Bacteria</taxon>
        <taxon>Pseudomonadati</taxon>
        <taxon>Pseudomonadota</taxon>
        <taxon>Betaproteobacteria</taxon>
        <taxon>Nitrosomonadales</taxon>
        <taxon>Nitrosomonadaceae</taxon>
        <taxon>Nitrosomonas</taxon>
    </lineage>
</organism>
<evidence type="ECO:0000313" key="1">
    <source>
        <dbReference type="EMBL" id="PSJ16798.1"/>
    </source>
</evidence>
<keyword evidence="2" id="KW-1185">Reference proteome</keyword>